<dbReference type="GeneID" id="87619204"/>
<keyword evidence="1" id="KW-1133">Transmembrane helix</keyword>
<evidence type="ECO:0000256" key="1">
    <source>
        <dbReference type="SAM" id="Phobius"/>
    </source>
</evidence>
<gene>
    <name evidence="2" type="ORF">EM808_00280</name>
</gene>
<keyword evidence="1" id="KW-0812">Transmembrane</keyword>
<reference evidence="2 3" key="1">
    <citation type="submission" date="2019-01" db="EMBL/GenBank/DDBJ databases">
        <title>Bacillus sp. M5HDSG1-1, whole genome shotgun sequence.</title>
        <authorList>
            <person name="Tuo L."/>
        </authorList>
    </citation>
    <scope>NUCLEOTIDE SEQUENCE [LARGE SCALE GENOMIC DNA]</scope>
    <source>
        <strain evidence="2 3">M5HDSG1-1</strain>
    </source>
</reference>
<dbReference type="EMBL" id="RZTZ01000001">
    <property type="protein sequence ID" value="RVT66966.1"/>
    <property type="molecule type" value="Genomic_DNA"/>
</dbReference>
<keyword evidence="1" id="KW-0472">Membrane</keyword>
<evidence type="ECO:0000313" key="2">
    <source>
        <dbReference type="EMBL" id="RVT66966.1"/>
    </source>
</evidence>
<name>A0A3S2TW36_9BACI</name>
<dbReference type="AlphaFoldDB" id="A0A3S2TW36"/>
<proteinExistence type="predicted"/>
<keyword evidence="3" id="KW-1185">Reference proteome</keyword>
<organism evidence="2 3">
    <name type="scientific">Niallia taxi</name>
    <dbReference type="NCBI Taxonomy" id="2499688"/>
    <lineage>
        <taxon>Bacteria</taxon>
        <taxon>Bacillati</taxon>
        <taxon>Bacillota</taxon>
        <taxon>Bacilli</taxon>
        <taxon>Bacillales</taxon>
        <taxon>Bacillaceae</taxon>
        <taxon>Niallia</taxon>
    </lineage>
</organism>
<dbReference type="Proteomes" id="UP000288024">
    <property type="component" value="Unassembled WGS sequence"/>
</dbReference>
<sequence>MTVISLFEHSLKLELAISELENNHIGRECILAKPIFLEQTEYSFIDPYNNNGMNLFLVSCITMIMMLLGTIYGFVLYLGPIIWGLIGMIAGALVGIFLDLSIKKSKRKKPARSPAEVLLIINCEEDKANMVEMILKKYQTLGIVRL</sequence>
<protein>
    <submittedName>
        <fullName evidence="2">Uncharacterized protein</fullName>
    </submittedName>
</protein>
<feature type="transmembrane region" description="Helical" evidence="1">
    <location>
        <begin position="81"/>
        <end position="102"/>
    </location>
</feature>
<dbReference type="RefSeq" id="WP_127734323.1">
    <property type="nucleotide sequence ID" value="NZ_CAJCKN010000032.1"/>
</dbReference>
<accession>A0A3S2TW36</accession>
<comment type="caution">
    <text evidence="2">The sequence shown here is derived from an EMBL/GenBank/DDBJ whole genome shotgun (WGS) entry which is preliminary data.</text>
</comment>
<feature type="transmembrane region" description="Helical" evidence="1">
    <location>
        <begin position="55"/>
        <end position="75"/>
    </location>
</feature>
<evidence type="ECO:0000313" key="3">
    <source>
        <dbReference type="Proteomes" id="UP000288024"/>
    </source>
</evidence>